<keyword evidence="3" id="KW-1133">Transmembrane helix</keyword>
<dbReference type="SMART" id="SM00032">
    <property type="entry name" value="CCP"/>
    <property type="match status" value="2"/>
</dbReference>
<dbReference type="EMBL" id="VCGU01000005">
    <property type="protein sequence ID" value="TRY75546.1"/>
    <property type="molecule type" value="Genomic_DNA"/>
</dbReference>
<feature type="domain" description="MAM" evidence="5">
    <location>
        <begin position="143"/>
        <end position="307"/>
    </location>
</feature>
<sequence length="483" mass="54050">MSFHLGTLVLLVYGLLQVLEVMSFSQDCTLPNLKNGRIKVREGGRSIRYKCKRRFTLVSDYSVAICLDNMWFPKSNPVCVKRGCDNVPSPDNGYRIYKHGRAMATFFCNIGHDLIGSSVLICDGSAWNGTEPTCSKPILEQSLNCSFTHDTCYWGQPELDELFWVHSDNANRSFGTGPLDDHAGPYMILESSQIEMPLKTASLYSPLIQASDQIECLSLAINMNGLTMGSLSVYQIPDGAGNTTGYEPLWQISGNQGPTWHQYAVKLPSNPRQPYQIVLEGQAGLGYLGDIAVDEVLFYTNVEFCRYSILHNPSPIEDQIPVQSPVSCVMRCGIPERDLGPEAEFWQEGICSCEPACLLEYPSFPVCCSDYVDECHYHLAAKFDDRGGVNFGSWWSFWLWMGIALCFMAMTIVAVSGGRLRACHRARKGQMMQRELELDSDMRHMVNENEDIDDDEVIDFTLATPSTLQVNLVGTHNRKISSI</sequence>
<dbReference type="STRING" id="6832.A0A553PCY2"/>
<keyword evidence="3" id="KW-0472">Membrane</keyword>
<comment type="caution">
    <text evidence="7">The sequence shown here is derived from an EMBL/GenBank/DDBJ whole genome shotgun (WGS) entry which is preliminary data.</text>
</comment>
<evidence type="ECO:0000313" key="7">
    <source>
        <dbReference type="EMBL" id="TRY75546.1"/>
    </source>
</evidence>
<keyword evidence="1" id="KW-1015">Disulfide bond</keyword>
<keyword evidence="8" id="KW-1185">Reference proteome</keyword>
<feature type="transmembrane region" description="Helical" evidence="3">
    <location>
        <begin position="397"/>
        <end position="418"/>
    </location>
</feature>
<evidence type="ECO:0000259" key="6">
    <source>
        <dbReference type="PROSITE" id="PS50923"/>
    </source>
</evidence>
<keyword evidence="4" id="KW-0732">Signal</keyword>
<dbReference type="PROSITE" id="PS50923">
    <property type="entry name" value="SUSHI"/>
    <property type="match status" value="2"/>
</dbReference>
<dbReference type="PANTHER" id="PTHR23282:SF101">
    <property type="entry name" value="MAM DOMAIN-CONTAINING PROTEIN"/>
    <property type="match status" value="1"/>
</dbReference>
<dbReference type="PROSITE" id="PS50060">
    <property type="entry name" value="MAM_2"/>
    <property type="match status" value="1"/>
</dbReference>
<dbReference type="GO" id="GO:0016020">
    <property type="term" value="C:membrane"/>
    <property type="evidence" value="ECO:0007669"/>
    <property type="project" value="InterPro"/>
</dbReference>
<dbReference type="InterPro" id="IPR035976">
    <property type="entry name" value="Sushi/SCR/CCP_sf"/>
</dbReference>
<dbReference type="CDD" id="cd00033">
    <property type="entry name" value="CCP"/>
    <property type="match status" value="1"/>
</dbReference>
<feature type="chain" id="PRO_5021823611" description="Sushi domain-containing protein" evidence="4">
    <location>
        <begin position="24"/>
        <end position="483"/>
    </location>
</feature>
<dbReference type="AlphaFoldDB" id="A0A553PCY2"/>
<dbReference type="Pfam" id="PF00084">
    <property type="entry name" value="Sushi"/>
    <property type="match status" value="2"/>
</dbReference>
<evidence type="ECO:0000256" key="1">
    <source>
        <dbReference type="ARBA" id="ARBA00023157"/>
    </source>
</evidence>
<evidence type="ECO:0000259" key="5">
    <source>
        <dbReference type="PROSITE" id="PS50060"/>
    </source>
</evidence>
<proteinExistence type="predicted"/>
<evidence type="ECO:0000256" key="2">
    <source>
        <dbReference type="PROSITE-ProRule" id="PRU00302"/>
    </source>
</evidence>
<dbReference type="SUPFAM" id="SSF57535">
    <property type="entry name" value="Complement control module/SCR domain"/>
    <property type="match status" value="2"/>
</dbReference>
<keyword evidence="3" id="KW-0812">Transmembrane</keyword>
<evidence type="ECO:0000256" key="4">
    <source>
        <dbReference type="SAM" id="SignalP"/>
    </source>
</evidence>
<accession>A0A553PCY2</accession>
<feature type="domain" description="Sushi" evidence="6">
    <location>
        <begin position="26"/>
        <end position="81"/>
    </location>
</feature>
<feature type="signal peptide" evidence="4">
    <location>
        <begin position="1"/>
        <end position="23"/>
    </location>
</feature>
<evidence type="ECO:0000313" key="8">
    <source>
        <dbReference type="Proteomes" id="UP000318571"/>
    </source>
</evidence>
<dbReference type="SMART" id="SM00137">
    <property type="entry name" value="MAM"/>
    <property type="match status" value="1"/>
</dbReference>
<evidence type="ECO:0000256" key="3">
    <source>
        <dbReference type="SAM" id="Phobius"/>
    </source>
</evidence>
<reference evidence="7 8" key="1">
    <citation type="journal article" date="2018" name="Nat. Ecol. Evol.">
        <title>Genomic signatures of mitonuclear coevolution across populations of Tigriopus californicus.</title>
        <authorList>
            <person name="Barreto F.S."/>
            <person name="Watson E.T."/>
            <person name="Lima T.G."/>
            <person name="Willett C.S."/>
            <person name="Edmands S."/>
            <person name="Li W."/>
            <person name="Burton R.S."/>
        </authorList>
    </citation>
    <scope>NUCLEOTIDE SEQUENCE [LARGE SCALE GENOMIC DNA]</scope>
    <source>
        <strain evidence="7 8">San Diego</strain>
    </source>
</reference>
<dbReference type="OMA" id="HYVRMET"/>
<dbReference type="InterPro" id="IPR013320">
    <property type="entry name" value="ConA-like_dom_sf"/>
</dbReference>
<dbReference type="CDD" id="cd06263">
    <property type="entry name" value="MAM"/>
    <property type="match status" value="1"/>
</dbReference>
<dbReference type="Gene3D" id="2.60.120.200">
    <property type="match status" value="1"/>
</dbReference>
<dbReference type="Gene3D" id="2.10.70.10">
    <property type="entry name" value="Complement Module, domain 1"/>
    <property type="match status" value="2"/>
</dbReference>
<dbReference type="SUPFAM" id="SSF49899">
    <property type="entry name" value="Concanavalin A-like lectins/glucanases"/>
    <property type="match status" value="1"/>
</dbReference>
<dbReference type="InterPro" id="IPR051560">
    <property type="entry name" value="MAM_domain-containing"/>
</dbReference>
<organism evidence="7 8">
    <name type="scientific">Tigriopus californicus</name>
    <name type="common">Marine copepod</name>
    <dbReference type="NCBI Taxonomy" id="6832"/>
    <lineage>
        <taxon>Eukaryota</taxon>
        <taxon>Metazoa</taxon>
        <taxon>Ecdysozoa</taxon>
        <taxon>Arthropoda</taxon>
        <taxon>Crustacea</taxon>
        <taxon>Multicrustacea</taxon>
        <taxon>Hexanauplia</taxon>
        <taxon>Copepoda</taxon>
        <taxon>Harpacticoida</taxon>
        <taxon>Harpacticidae</taxon>
        <taxon>Tigriopus</taxon>
    </lineage>
</organism>
<feature type="domain" description="Sushi" evidence="6">
    <location>
        <begin position="82"/>
        <end position="136"/>
    </location>
</feature>
<dbReference type="InterPro" id="IPR000998">
    <property type="entry name" value="MAM_dom"/>
</dbReference>
<protein>
    <recommendedName>
        <fullName evidence="9">Sushi domain-containing protein</fullName>
    </recommendedName>
</protein>
<dbReference type="PANTHER" id="PTHR23282">
    <property type="entry name" value="APICAL ENDOSOMAL GLYCOPROTEIN PRECURSOR"/>
    <property type="match status" value="1"/>
</dbReference>
<keyword evidence="2" id="KW-0768">Sushi</keyword>
<gene>
    <name evidence="7" type="ORF">TCAL_07384</name>
</gene>
<comment type="caution">
    <text evidence="2">Lacks conserved residue(s) required for the propagation of feature annotation.</text>
</comment>
<dbReference type="InterPro" id="IPR000436">
    <property type="entry name" value="Sushi_SCR_CCP_dom"/>
</dbReference>
<evidence type="ECO:0008006" key="9">
    <source>
        <dbReference type="Google" id="ProtNLM"/>
    </source>
</evidence>
<dbReference type="Pfam" id="PF00629">
    <property type="entry name" value="MAM"/>
    <property type="match status" value="1"/>
</dbReference>
<dbReference type="Proteomes" id="UP000318571">
    <property type="component" value="Chromosome 2"/>
</dbReference>
<name>A0A553PCY2_TIGCA</name>